<feature type="domain" description="Rab-GAP TBC" evidence="5">
    <location>
        <begin position="162"/>
        <end position="347"/>
    </location>
</feature>
<dbReference type="GO" id="GO:0031267">
    <property type="term" value="F:small GTPase binding"/>
    <property type="evidence" value="ECO:0007669"/>
    <property type="project" value="TreeGrafter"/>
</dbReference>
<accession>A0A8C8WU74</accession>
<dbReference type="Ensembl" id="ENSPLOT00000010267.1">
    <property type="protein sequence ID" value="ENSPLOP00000009269.1"/>
    <property type="gene ID" value="ENSPLOG00000006749.1"/>
</dbReference>
<evidence type="ECO:0000256" key="3">
    <source>
        <dbReference type="SAM" id="Coils"/>
    </source>
</evidence>
<proteinExistence type="predicted"/>
<dbReference type="InterPro" id="IPR035969">
    <property type="entry name" value="Rab-GAP_TBC_sf"/>
</dbReference>
<dbReference type="FunFam" id="1.10.472.80:FF:000002">
    <property type="entry name" value="Ecotropic viral integration site 5"/>
    <property type="match status" value="1"/>
</dbReference>
<dbReference type="InterPro" id="IPR000195">
    <property type="entry name" value="Rab-GAP-TBC_dom"/>
</dbReference>
<reference evidence="6" key="3">
    <citation type="submission" date="2025-09" db="UniProtKB">
        <authorList>
            <consortium name="Ensembl"/>
        </authorList>
    </citation>
    <scope>IDENTIFICATION</scope>
</reference>
<reference evidence="6" key="1">
    <citation type="journal article" date="2019" name="bioRxiv">
        <title>Long live the king: chromosome-level assembly of the lion (Panthera leo) using linked-read, Hi-C, and long read data.</title>
        <authorList>
            <person name="Armstrong E.E."/>
            <person name="Taylor R.W."/>
            <person name="Miller D.E."/>
            <person name="Kaelin C."/>
            <person name="Barsh G."/>
            <person name="Hadly E.A."/>
            <person name="Petrov D."/>
        </authorList>
    </citation>
    <scope>NUCLEOTIDE SEQUENCE [LARGE SCALE GENOMIC DNA]</scope>
</reference>
<feature type="compositionally biased region" description="Basic and acidic residues" evidence="4">
    <location>
        <begin position="763"/>
        <end position="787"/>
    </location>
</feature>
<keyword evidence="2 3" id="KW-0175">Coiled coil</keyword>
<dbReference type="FunFam" id="1.10.8.270:FF:000003">
    <property type="entry name" value="Ecotropic viral integration site 5"/>
    <property type="match status" value="1"/>
</dbReference>
<dbReference type="Gene3D" id="1.10.472.80">
    <property type="entry name" value="Ypt/Rab-GAP domain of gyp1p, domain 3"/>
    <property type="match status" value="1"/>
</dbReference>
<name>A0A8C8WU74_PANLE</name>
<evidence type="ECO:0000256" key="1">
    <source>
        <dbReference type="ARBA" id="ARBA00022553"/>
    </source>
</evidence>
<sequence>MVTKMTAAFRNANGKQVATDKVAEKLSSTLSWVKNTVSHTVSQMASQVASPSASLHTTSSSTTLSTPALSPSSPSQLSPDDLELLAKLEEQNRLLETDSKSLRSVNGSRRNSGSSLVSSSSASSNLSHLEEDSWILWGRIVNEWEDVRKKKEKQVKELVRKGIPHHFRAIVWQLLCSAQSMPIKDQYSELLKMTSPCEKLIRRDIARTYPEHNFFKEKDSLGQEVLFNVMKAYSLVDREVGYCQGSAFIVGLLLMQMPEEEAFCVFVKLMQDYRLRELFKPSMAELGLCMYQFECMIQEHLPELFVHFQSQSFHTSMYASSWFLTIFLTTFPLPVATRIFDIFMSEGLEIVFRVGLALLQMNQAELMQLDMEGMLQHFQKVIPHQFDGGPDKLIQAAYQVKYNSKKMKKLEKEYTTIKTKEMEEQVEIKRLRTENRLLKQRIETLEKESASLADRLIQHKCNSNYNEDFVLQLEKELVQARLSEAESQCALKEMQDKVLDIEKRNNSFPDENNIARLQEELIAVKLREAEAIMGLKELRQQVKDLEEHWQRHLARTTGRWKDPPKKNAVNELQDELMTIRLREAETQAEIREIKQRMMEMETQNQINSNHLRRAEQEVISLHEKVQYLSAQNKGLLTQLSEAKRKQAEIECKKEEGKLQGQLNKSDSNQYIRELKDQIAELNHELRCLKGQRVFSGQPPFDGIHIVNHLIGDDESFHSSDEDFIDNSLQESGVGFPLHRKSGPTSLDPAVADGSESETEDSVLETRDSNQVARKEQSPRKESYSTTV</sequence>
<dbReference type="PANTHER" id="PTHR47219">
    <property type="entry name" value="RAB GTPASE-ACTIVATING PROTEIN 1-LIKE"/>
    <property type="match status" value="1"/>
</dbReference>
<gene>
    <name evidence="6" type="primary">EVI5</name>
</gene>
<feature type="compositionally biased region" description="Low complexity" evidence="4">
    <location>
        <begin position="102"/>
        <end position="122"/>
    </location>
</feature>
<dbReference type="FunFam" id="1.10.10.750:FF:000002">
    <property type="entry name" value="Ecotropic viral integration site 5"/>
    <property type="match status" value="1"/>
</dbReference>
<protein>
    <submittedName>
        <fullName evidence="6">Ecotropic viral integration site 5</fullName>
    </submittedName>
</protein>
<organism evidence="6 7">
    <name type="scientific">Panthera leo</name>
    <name type="common">Lion</name>
    <dbReference type="NCBI Taxonomy" id="9689"/>
    <lineage>
        <taxon>Eukaryota</taxon>
        <taxon>Metazoa</taxon>
        <taxon>Chordata</taxon>
        <taxon>Craniata</taxon>
        <taxon>Vertebrata</taxon>
        <taxon>Euteleostomi</taxon>
        <taxon>Mammalia</taxon>
        <taxon>Eutheria</taxon>
        <taxon>Laurasiatheria</taxon>
        <taxon>Carnivora</taxon>
        <taxon>Feliformia</taxon>
        <taxon>Felidae</taxon>
        <taxon>Pantherinae</taxon>
        <taxon>Panthera</taxon>
    </lineage>
</organism>
<evidence type="ECO:0000313" key="7">
    <source>
        <dbReference type="Proteomes" id="UP000694399"/>
    </source>
</evidence>
<evidence type="ECO:0000313" key="6">
    <source>
        <dbReference type="Ensembl" id="ENSPLOP00000009269.1"/>
    </source>
</evidence>
<dbReference type="SUPFAM" id="SSF47923">
    <property type="entry name" value="Ypt/Rab-GAP domain of gyp1p"/>
    <property type="match status" value="2"/>
</dbReference>
<feature type="region of interest" description="Disordered" evidence="4">
    <location>
        <begin position="734"/>
        <end position="787"/>
    </location>
</feature>
<dbReference type="Proteomes" id="UP000694399">
    <property type="component" value="Chromosome C2"/>
</dbReference>
<evidence type="ECO:0000256" key="4">
    <source>
        <dbReference type="SAM" id="MobiDB-lite"/>
    </source>
</evidence>
<reference evidence="6" key="2">
    <citation type="submission" date="2025-08" db="UniProtKB">
        <authorList>
            <consortium name="Ensembl"/>
        </authorList>
    </citation>
    <scope>IDENTIFICATION</scope>
</reference>
<dbReference type="AlphaFoldDB" id="A0A8C8WU74"/>
<feature type="region of interest" description="Disordered" evidence="4">
    <location>
        <begin position="52"/>
        <end position="79"/>
    </location>
</feature>
<feature type="coiled-coil region" evidence="3">
    <location>
        <begin position="421"/>
        <end position="462"/>
    </location>
</feature>
<dbReference type="Pfam" id="PF00566">
    <property type="entry name" value="RabGAP-TBC"/>
    <property type="match status" value="1"/>
</dbReference>
<dbReference type="GO" id="GO:0005096">
    <property type="term" value="F:GTPase activator activity"/>
    <property type="evidence" value="ECO:0007669"/>
    <property type="project" value="UniProtKB-ARBA"/>
</dbReference>
<feature type="coiled-coil region" evidence="3">
    <location>
        <begin position="528"/>
        <end position="691"/>
    </location>
</feature>
<keyword evidence="7" id="KW-1185">Reference proteome</keyword>
<dbReference type="SMART" id="SM00164">
    <property type="entry name" value="TBC"/>
    <property type="match status" value="1"/>
</dbReference>
<dbReference type="Gene3D" id="1.10.10.750">
    <property type="entry name" value="Ypt/Rab-GAP domain of gyp1p, domain 1"/>
    <property type="match status" value="1"/>
</dbReference>
<dbReference type="Gene3D" id="1.10.8.270">
    <property type="entry name" value="putative rabgap domain of human tbc1 domain family member 14 like domains"/>
    <property type="match status" value="1"/>
</dbReference>
<evidence type="ECO:0000256" key="2">
    <source>
        <dbReference type="ARBA" id="ARBA00023054"/>
    </source>
</evidence>
<dbReference type="PANTHER" id="PTHR47219:SF11">
    <property type="entry name" value="EVI5-LIKE PROTEIN ISOFORM X1"/>
    <property type="match status" value="1"/>
</dbReference>
<dbReference type="InterPro" id="IPR050302">
    <property type="entry name" value="Rab_GAP_TBC_domain"/>
</dbReference>
<dbReference type="PROSITE" id="PS50086">
    <property type="entry name" value="TBC_RABGAP"/>
    <property type="match status" value="1"/>
</dbReference>
<dbReference type="GeneTree" id="ENSGT00940000153846"/>
<feature type="region of interest" description="Disordered" evidence="4">
    <location>
        <begin position="97"/>
        <end position="122"/>
    </location>
</feature>
<evidence type="ECO:0000259" key="5">
    <source>
        <dbReference type="PROSITE" id="PS50086"/>
    </source>
</evidence>
<keyword evidence="1" id="KW-0597">Phosphoprotein</keyword>